<evidence type="ECO:0000313" key="6">
    <source>
        <dbReference type="Proteomes" id="UP001062165"/>
    </source>
</evidence>
<dbReference type="CDD" id="cd02440">
    <property type="entry name" value="AdoMet_MTases"/>
    <property type="match status" value="1"/>
</dbReference>
<keyword evidence="5" id="KW-0808">Transferase</keyword>
<dbReference type="Gene3D" id="3.40.50.150">
    <property type="entry name" value="Vaccinia Virus protein VP39"/>
    <property type="match status" value="1"/>
</dbReference>
<keyword evidence="5" id="KW-0489">Methyltransferase</keyword>
<accession>A0ABY6CZX3</accession>
<dbReference type="SUPFAM" id="SSF116734">
    <property type="entry name" value="DNA methylase specificity domain"/>
    <property type="match status" value="1"/>
</dbReference>
<dbReference type="Gene3D" id="3.90.220.20">
    <property type="entry name" value="DNA methylase specificity domains"/>
    <property type="match status" value="1"/>
</dbReference>
<keyword evidence="6" id="KW-1185">Reference proteome</keyword>
<evidence type="ECO:0000313" key="5">
    <source>
        <dbReference type="EMBL" id="UXX79469.1"/>
    </source>
</evidence>
<keyword evidence="3" id="KW-0238">DNA-binding</keyword>
<dbReference type="InterPro" id="IPR044946">
    <property type="entry name" value="Restrct_endonuc_typeI_TRD_sf"/>
</dbReference>
<dbReference type="PANTHER" id="PTHR42998">
    <property type="entry name" value="TYPE I RESTRICTION ENZYME HINDVIIP M PROTEIN-RELATED"/>
    <property type="match status" value="1"/>
</dbReference>
<proteinExistence type="inferred from homology"/>
<protein>
    <submittedName>
        <fullName evidence="5">N-6 DNA methylase</fullName>
    </submittedName>
</protein>
<dbReference type="InterPro" id="IPR003356">
    <property type="entry name" value="DNA_methylase_A-5"/>
</dbReference>
<reference evidence="5" key="1">
    <citation type="submission" date="2022-10" db="EMBL/GenBank/DDBJ databases">
        <title>Comparative genomics and taxonomic characterization of three novel marine species of genus Reichenbachiella exhibiting antioxidant and polysaccharide degradation activities.</title>
        <authorList>
            <person name="Muhammad N."/>
            <person name="Lee Y.-J."/>
            <person name="Ko J."/>
            <person name="Kim S.-G."/>
        </authorList>
    </citation>
    <scope>NUCLEOTIDE SEQUENCE</scope>
    <source>
        <strain evidence="5">Wsw4-B4</strain>
    </source>
</reference>
<dbReference type="Proteomes" id="UP001062165">
    <property type="component" value="Chromosome"/>
</dbReference>
<evidence type="ECO:0000256" key="3">
    <source>
        <dbReference type="ARBA" id="ARBA00023125"/>
    </source>
</evidence>
<dbReference type="PANTHER" id="PTHR42998:SF1">
    <property type="entry name" value="TYPE I RESTRICTION ENZYME HINDI METHYLASE SUBUNIT"/>
    <property type="match status" value="1"/>
</dbReference>
<dbReference type="GO" id="GO:0008168">
    <property type="term" value="F:methyltransferase activity"/>
    <property type="evidence" value="ECO:0007669"/>
    <property type="project" value="UniProtKB-KW"/>
</dbReference>
<name>A0ABY6CZX3_9BACT</name>
<organism evidence="5 6">
    <name type="scientific">Reichenbachiella carrageenanivorans</name>
    <dbReference type="NCBI Taxonomy" id="2979869"/>
    <lineage>
        <taxon>Bacteria</taxon>
        <taxon>Pseudomonadati</taxon>
        <taxon>Bacteroidota</taxon>
        <taxon>Cytophagia</taxon>
        <taxon>Cytophagales</taxon>
        <taxon>Reichenbachiellaceae</taxon>
        <taxon>Reichenbachiella</taxon>
    </lineage>
</organism>
<dbReference type="InterPro" id="IPR002052">
    <property type="entry name" value="DNA_methylase_N6_adenine_CS"/>
</dbReference>
<dbReference type="Pfam" id="PF02384">
    <property type="entry name" value="N6_Mtase"/>
    <property type="match status" value="1"/>
</dbReference>
<sequence>MQSLQKDLIFPLNDRDDYLKVFKEIYYHLYSNSNVSRAEVLIKDISKVLLYCLSNTDQKKSDSDTIFKVLKKQYPDIEMFITPFELEKEHIEFVFDKLIDIDIQNAPAHIIGDAFQSLVGPNLRGDKGQFFTPKSVVSSMVQILSPKESDVICDPACGTGGFLVEAFTSFANNKKHFCGQLIGIEKDEFLSNTATSILEIYSKSNFNIINRNSLDLRDKDLARNLGEVDVILTNPPFGAKIGIKDKEILGQYEFGHSWSYVKSEDKWFKSNQLLNEQSPQLLFLELCFKLLKKGGKAGIVLPEGIFGNKSLGYVWDYIRSQGQIIGMIDCPRTLFQPSTDVKTNILFFEKGTESKNEFLVAVAENCGHDKRGRSLSSKGEKVKDDFDLLGKSFNNGLQNWSSACVKDKYYVVPRYCVKENNWKNKQIFEFDVKSFISINELVDSNQLAIRKGNEVGSEAYGTGDIPFIRTSDLINLEINYDPTKSVSEEVYSNFKSLQSIEENDILMVADGRYRIGKTSMILNGMTKCVVQSHVKIIRVLKSSIYSPFELLYIFNQKPVIQQIRSLIFIQSTLGSIGNRLNELILPIPEKNDSWNLMIQDFTETLVERNRLLHKLNDNIIDDVF</sequence>
<evidence type="ECO:0000256" key="2">
    <source>
        <dbReference type="ARBA" id="ARBA00022747"/>
    </source>
</evidence>
<dbReference type="GO" id="GO:0032259">
    <property type="term" value="P:methylation"/>
    <property type="evidence" value="ECO:0007669"/>
    <property type="project" value="UniProtKB-KW"/>
</dbReference>
<dbReference type="PRINTS" id="PR00507">
    <property type="entry name" value="N12N6MTFRASE"/>
</dbReference>
<feature type="domain" description="DNA methylase adenine-specific" evidence="4">
    <location>
        <begin position="109"/>
        <end position="375"/>
    </location>
</feature>
<dbReference type="InterPro" id="IPR052916">
    <property type="entry name" value="Type-I_RE_MTase_Subunit"/>
</dbReference>
<keyword evidence="2" id="KW-0680">Restriction system</keyword>
<dbReference type="SUPFAM" id="SSF53335">
    <property type="entry name" value="S-adenosyl-L-methionine-dependent methyltransferases"/>
    <property type="match status" value="1"/>
</dbReference>
<gene>
    <name evidence="5" type="ORF">N7E81_19160</name>
</gene>
<evidence type="ECO:0000256" key="1">
    <source>
        <dbReference type="ARBA" id="ARBA00006594"/>
    </source>
</evidence>
<comment type="similarity">
    <text evidence="1">Belongs to the N(4)/N(6)-methyltransferase family.</text>
</comment>
<evidence type="ECO:0000259" key="4">
    <source>
        <dbReference type="Pfam" id="PF02384"/>
    </source>
</evidence>
<dbReference type="EMBL" id="CP106735">
    <property type="protein sequence ID" value="UXX79469.1"/>
    <property type="molecule type" value="Genomic_DNA"/>
</dbReference>
<dbReference type="PROSITE" id="PS00092">
    <property type="entry name" value="N6_MTASE"/>
    <property type="match status" value="1"/>
</dbReference>
<dbReference type="InterPro" id="IPR029063">
    <property type="entry name" value="SAM-dependent_MTases_sf"/>
</dbReference>
<dbReference type="RefSeq" id="WP_263051207.1">
    <property type="nucleotide sequence ID" value="NZ_CP106735.1"/>
</dbReference>